<dbReference type="SUPFAM" id="SSF53448">
    <property type="entry name" value="Nucleotide-diphospho-sugar transferases"/>
    <property type="match status" value="1"/>
</dbReference>
<evidence type="ECO:0000259" key="2">
    <source>
        <dbReference type="Pfam" id="PF00483"/>
    </source>
</evidence>
<evidence type="ECO:0000256" key="1">
    <source>
        <dbReference type="SAM" id="MobiDB-lite"/>
    </source>
</evidence>
<name>A0ABQ6HQU7_9MICO</name>
<evidence type="ECO:0000313" key="4">
    <source>
        <dbReference type="Proteomes" id="UP001157109"/>
    </source>
</evidence>
<dbReference type="InterPro" id="IPR029044">
    <property type="entry name" value="Nucleotide-diphossugar_trans"/>
</dbReference>
<sequence length="378" mass="40860">MKPSWTTLSRDLPTPTVGYSGCSGARPGRVAPNALGEKWGVDLDRGEAFGVGTAIQRGAEGVRASGSPATSPDTAPCVDDAFARTDTRERDSDVTDTHQQGGGESVAVDVSQIPVVILCGGQGTRIREASERLPKPMIAIGEQPIVWHIMKTYYAHGFRKFVLALGYKSDVIKAHFLDRKRLSSDVVLRPGQEPEFIGGDRSEEEWEITLVETGLDSGTGGRVKLVSKYLDAPYFMLTYGDGIGDVDITAQVKFAVEQDRLACLTGVHPASRYGEMHVDDTGTKVVEFNEKPTLATGWVSGGFFMMKREFIDSYLADIADEDMLEKTPSSAWPGTDSCPSSSTRVSGWAWTPSVTGRSSTNCGRPERPPGRSGRTDLS</sequence>
<feature type="region of interest" description="Disordered" evidence="1">
    <location>
        <begin position="84"/>
        <end position="105"/>
    </location>
</feature>
<dbReference type="Proteomes" id="UP001157109">
    <property type="component" value="Unassembled WGS sequence"/>
</dbReference>
<accession>A0ABQ6HQU7</accession>
<dbReference type="InterPro" id="IPR013446">
    <property type="entry name" value="G1P_cyt_trans-like"/>
</dbReference>
<keyword evidence="4" id="KW-1185">Reference proteome</keyword>
<comment type="caution">
    <text evidence="3">The sequence shown here is derived from an EMBL/GenBank/DDBJ whole genome shotgun (WGS) entry which is preliminary data.</text>
</comment>
<dbReference type="PANTHER" id="PTHR47183">
    <property type="entry name" value="GLUCOSE-1-PHOSPHATE CYTIDYLYLTRANSFERASE-RELATED"/>
    <property type="match status" value="1"/>
</dbReference>
<feature type="compositionally biased region" description="Basic and acidic residues" evidence="1">
    <location>
        <begin position="364"/>
        <end position="378"/>
    </location>
</feature>
<protein>
    <recommendedName>
        <fullName evidence="2">Nucleotidyl transferase domain-containing protein</fullName>
    </recommendedName>
</protein>
<dbReference type="InterPro" id="IPR005835">
    <property type="entry name" value="NTP_transferase_dom"/>
</dbReference>
<dbReference type="Pfam" id="PF00483">
    <property type="entry name" value="NTP_transferase"/>
    <property type="match status" value="1"/>
</dbReference>
<organism evidence="3 4">
    <name type="scientific">Arsenicicoccus piscis</name>
    <dbReference type="NCBI Taxonomy" id="673954"/>
    <lineage>
        <taxon>Bacteria</taxon>
        <taxon>Bacillati</taxon>
        <taxon>Actinomycetota</taxon>
        <taxon>Actinomycetes</taxon>
        <taxon>Micrococcales</taxon>
        <taxon>Intrasporangiaceae</taxon>
        <taxon>Arsenicicoccus</taxon>
    </lineage>
</organism>
<feature type="domain" description="Nucleotidyl transferase" evidence="2">
    <location>
        <begin position="116"/>
        <end position="322"/>
    </location>
</feature>
<feature type="region of interest" description="Disordered" evidence="1">
    <location>
        <begin position="60"/>
        <end position="79"/>
    </location>
</feature>
<dbReference type="Gene3D" id="3.90.550.10">
    <property type="entry name" value="Spore Coat Polysaccharide Biosynthesis Protein SpsA, Chain A"/>
    <property type="match status" value="1"/>
</dbReference>
<proteinExistence type="predicted"/>
<reference evidence="4" key="1">
    <citation type="journal article" date="2019" name="Int. J. Syst. Evol. Microbiol.">
        <title>The Global Catalogue of Microorganisms (GCM) 10K type strain sequencing project: providing services to taxonomists for standard genome sequencing and annotation.</title>
        <authorList>
            <consortium name="The Broad Institute Genomics Platform"/>
            <consortium name="The Broad Institute Genome Sequencing Center for Infectious Disease"/>
            <person name="Wu L."/>
            <person name="Ma J."/>
        </authorList>
    </citation>
    <scope>NUCLEOTIDE SEQUENCE [LARGE SCALE GENOMIC DNA]</scope>
    <source>
        <strain evidence="4">NBRC 105830</strain>
    </source>
</reference>
<gene>
    <name evidence="3" type="ORF">GCM10025862_28500</name>
</gene>
<feature type="compositionally biased region" description="Polar residues" evidence="1">
    <location>
        <begin position="352"/>
        <end position="362"/>
    </location>
</feature>
<dbReference type="EMBL" id="BSUJ01000001">
    <property type="protein sequence ID" value="GMA20829.1"/>
    <property type="molecule type" value="Genomic_DNA"/>
</dbReference>
<evidence type="ECO:0000313" key="3">
    <source>
        <dbReference type="EMBL" id="GMA20829.1"/>
    </source>
</evidence>
<feature type="region of interest" description="Disordered" evidence="1">
    <location>
        <begin position="326"/>
        <end position="378"/>
    </location>
</feature>
<feature type="compositionally biased region" description="Polar residues" evidence="1">
    <location>
        <begin position="327"/>
        <end position="345"/>
    </location>
</feature>
<feature type="compositionally biased region" description="Basic and acidic residues" evidence="1">
    <location>
        <begin position="84"/>
        <end position="96"/>
    </location>
</feature>